<dbReference type="Gene3D" id="3.10.450.40">
    <property type="match status" value="2"/>
</dbReference>
<dbReference type="Pfam" id="PF03413">
    <property type="entry name" value="PepSY"/>
    <property type="match status" value="2"/>
</dbReference>
<name>A0A7K3PCJ6_9ACTN</name>
<evidence type="ECO:0000256" key="2">
    <source>
        <dbReference type="SAM" id="SignalP"/>
    </source>
</evidence>
<evidence type="ECO:0000313" key="5">
    <source>
        <dbReference type="Proteomes" id="UP000470446"/>
    </source>
</evidence>
<dbReference type="RefSeq" id="WP_164243705.1">
    <property type="nucleotide sequence ID" value="NZ_JAAGMA010000054.1"/>
</dbReference>
<feature type="region of interest" description="Disordered" evidence="1">
    <location>
        <begin position="176"/>
        <end position="255"/>
    </location>
</feature>
<dbReference type="Proteomes" id="UP000470446">
    <property type="component" value="Unassembled WGS sequence"/>
</dbReference>
<evidence type="ECO:0000259" key="3">
    <source>
        <dbReference type="Pfam" id="PF03413"/>
    </source>
</evidence>
<dbReference type="EMBL" id="JAAGMA010000054">
    <property type="protein sequence ID" value="NEB07718.1"/>
    <property type="molecule type" value="Genomic_DNA"/>
</dbReference>
<dbReference type="AlphaFoldDB" id="A0A7K3PCJ6"/>
<feature type="region of interest" description="Disordered" evidence="1">
    <location>
        <begin position="131"/>
        <end position="156"/>
    </location>
</feature>
<evidence type="ECO:0000313" key="4">
    <source>
        <dbReference type="EMBL" id="NEB07718.1"/>
    </source>
</evidence>
<feature type="compositionally biased region" description="Acidic residues" evidence="1">
    <location>
        <begin position="241"/>
        <end position="255"/>
    </location>
</feature>
<accession>A0A7K3PCJ6</accession>
<feature type="domain" description="PepSY" evidence="3">
    <location>
        <begin position="172"/>
        <end position="226"/>
    </location>
</feature>
<protein>
    <submittedName>
        <fullName evidence="4">PepSY domain-containing protein</fullName>
    </submittedName>
</protein>
<feature type="compositionally biased region" description="Basic and acidic residues" evidence="1">
    <location>
        <begin position="190"/>
        <end position="240"/>
    </location>
</feature>
<feature type="compositionally biased region" description="Acidic residues" evidence="1">
    <location>
        <begin position="94"/>
        <end position="112"/>
    </location>
</feature>
<sequence length="255" mass="26138">MKRNIVIAAVTAAALVGGGTATALATTGDDDRGTAPRADVSVSDDGGVRNEADDRADDAARDDDAARAASAKVTAADAVAAALADTPGTAVSAELDDEDDGDDDGDDSDDGGDDGRERAAWEVDVLSGDGTWHSVRVDPATGKVLGSEKDDEDDTAEVRAALKGTSVDAALAAKAAAGHGTVTSVELDEDGHYGDGKPAWEVETHTSGKGEQDWRVDPKTGEVTADRSHDSDDWHHSHDSEDADGSDDSHDSDDD</sequence>
<feature type="domain" description="PepSY" evidence="3">
    <location>
        <begin position="72"/>
        <end position="148"/>
    </location>
</feature>
<feature type="compositionally biased region" description="Basic and acidic residues" evidence="1">
    <location>
        <begin position="46"/>
        <end position="63"/>
    </location>
</feature>
<evidence type="ECO:0000256" key="1">
    <source>
        <dbReference type="SAM" id="MobiDB-lite"/>
    </source>
</evidence>
<gene>
    <name evidence="4" type="ORF">G3I32_02240</name>
</gene>
<dbReference type="InterPro" id="IPR025711">
    <property type="entry name" value="PepSY"/>
</dbReference>
<comment type="caution">
    <text evidence="4">The sequence shown here is derived from an EMBL/GenBank/DDBJ whole genome shotgun (WGS) entry which is preliminary data.</text>
</comment>
<feature type="region of interest" description="Disordered" evidence="1">
    <location>
        <begin position="22"/>
        <end position="63"/>
    </location>
</feature>
<organism evidence="4 5">
    <name type="scientific">Streptomyces coelicoflavus</name>
    <dbReference type="NCBI Taxonomy" id="285562"/>
    <lineage>
        <taxon>Bacteria</taxon>
        <taxon>Bacillati</taxon>
        <taxon>Actinomycetota</taxon>
        <taxon>Actinomycetes</taxon>
        <taxon>Kitasatosporales</taxon>
        <taxon>Streptomycetaceae</taxon>
        <taxon>Streptomyces</taxon>
    </lineage>
</organism>
<feature type="region of interest" description="Disordered" evidence="1">
    <location>
        <begin position="84"/>
        <end position="119"/>
    </location>
</feature>
<feature type="signal peptide" evidence="2">
    <location>
        <begin position="1"/>
        <end position="25"/>
    </location>
</feature>
<keyword evidence="2" id="KW-0732">Signal</keyword>
<proteinExistence type="predicted"/>
<feature type="chain" id="PRO_5039322064" evidence="2">
    <location>
        <begin position="26"/>
        <end position="255"/>
    </location>
</feature>
<reference evidence="4 5" key="1">
    <citation type="submission" date="2020-01" db="EMBL/GenBank/DDBJ databases">
        <title>Insect and environment-associated Actinomycetes.</title>
        <authorList>
            <person name="Currrie C."/>
            <person name="Chevrette M."/>
            <person name="Carlson C."/>
            <person name="Stubbendieck R."/>
            <person name="Wendt-Pienkowski E."/>
        </authorList>
    </citation>
    <scope>NUCLEOTIDE SEQUENCE [LARGE SCALE GENOMIC DNA]</scope>
    <source>
        <strain evidence="4 5">SID14163</strain>
    </source>
</reference>